<comment type="caution">
    <text evidence="2">The sequence shown here is derived from an EMBL/GenBank/DDBJ whole genome shotgun (WGS) entry which is preliminary data.</text>
</comment>
<dbReference type="Gene3D" id="1.10.10.10">
    <property type="entry name" value="Winged helix-like DNA-binding domain superfamily/Winged helix DNA-binding domain"/>
    <property type="match status" value="1"/>
</dbReference>
<evidence type="ECO:0000313" key="2">
    <source>
        <dbReference type="EMBL" id="GAG26288.1"/>
    </source>
</evidence>
<dbReference type="InterPro" id="IPR036388">
    <property type="entry name" value="WH-like_DNA-bd_sf"/>
</dbReference>
<evidence type="ECO:0000259" key="1">
    <source>
        <dbReference type="Pfam" id="PF01978"/>
    </source>
</evidence>
<sequence>MDTKILEEIGLTQGEIKTYLALLKLGSSSTGPIAKESQVSRSKLYSI</sequence>
<dbReference type="Pfam" id="PF01978">
    <property type="entry name" value="TrmB"/>
    <property type="match status" value="1"/>
</dbReference>
<accession>X0WP37</accession>
<feature type="domain" description="Transcription regulator TrmB N-terminal" evidence="1">
    <location>
        <begin position="6"/>
        <end position="47"/>
    </location>
</feature>
<dbReference type="AlphaFoldDB" id="X0WP37"/>
<organism evidence="2">
    <name type="scientific">marine sediment metagenome</name>
    <dbReference type="NCBI Taxonomy" id="412755"/>
    <lineage>
        <taxon>unclassified sequences</taxon>
        <taxon>metagenomes</taxon>
        <taxon>ecological metagenomes</taxon>
    </lineage>
</organism>
<dbReference type="EMBL" id="BARS01030847">
    <property type="protein sequence ID" value="GAG26288.1"/>
    <property type="molecule type" value="Genomic_DNA"/>
</dbReference>
<protein>
    <recommendedName>
        <fullName evidence="1">Transcription regulator TrmB N-terminal domain-containing protein</fullName>
    </recommendedName>
</protein>
<name>X0WP37_9ZZZZ</name>
<feature type="non-terminal residue" evidence="2">
    <location>
        <position position="47"/>
    </location>
</feature>
<dbReference type="InterPro" id="IPR002831">
    <property type="entry name" value="Tscrpt_reg_TrmB_N"/>
</dbReference>
<gene>
    <name evidence="2" type="ORF">S01H1_48055</name>
</gene>
<reference evidence="2" key="1">
    <citation type="journal article" date="2014" name="Front. Microbiol.">
        <title>High frequency of phylogenetically diverse reductive dehalogenase-homologous genes in deep subseafloor sedimentary metagenomes.</title>
        <authorList>
            <person name="Kawai M."/>
            <person name="Futagami T."/>
            <person name="Toyoda A."/>
            <person name="Takaki Y."/>
            <person name="Nishi S."/>
            <person name="Hori S."/>
            <person name="Arai W."/>
            <person name="Tsubouchi T."/>
            <person name="Morono Y."/>
            <person name="Uchiyama I."/>
            <person name="Ito T."/>
            <person name="Fujiyama A."/>
            <person name="Inagaki F."/>
            <person name="Takami H."/>
        </authorList>
    </citation>
    <scope>NUCLEOTIDE SEQUENCE</scope>
    <source>
        <strain evidence="2">Expedition CK06-06</strain>
    </source>
</reference>
<proteinExistence type="predicted"/>